<name>A0AAV7Q7P3_PLEWA</name>
<evidence type="ECO:0000313" key="1">
    <source>
        <dbReference type="EMBL" id="KAJ1136572.1"/>
    </source>
</evidence>
<dbReference type="AlphaFoldDB" id="A0AAV7Q7P3"/>
<comment type="caution">
    <text evidence="1">The sequence shown here is derived from an EMBL/GenBank/DDBJ whole genome shotgun (WGS) entry which is preliminary data.</text>
</comment>
<sequence length="99" mass="10498">MEVEPRILDMLKLAPVDPEVMVLAQQSIGYVTAGVQTRGCGIGRSARDSTGHLIGAGVRIGDLTGLEVRLSGAFNIRDRFAGSNLTPRNLRAPNALQGI</sequence>
<gene>
    <name evidence="1" type="ORF">NDU88_002987</name>
</gene>
<dbReference type="Proteomes" id="UP001066276">
    <property type="component" value="Chromosome 6"/>
</dbReference>
<reference evidence="1" key="1">
    <citation type="journal article" date="2022" name="bioRxiv">
        <title>Sequencing and chromosome-scale assembly of the giantPleurodeles waltlgenome.</title>
        <authorList>
            <person name="Brown T."/>
            <person name="Elewa A."/>
            <person name="Iarovenko S."/>
            <person name="Subramanian E."/>
            <person name="Araus A.J."/>
            <person name="Petzold A."/>
            <person name="Susuki M."/>
            <person name="Suzuki K.-i.T."/>
            <person name="Hayashi T."/>
            <person name="Toyoda A."/>
            <person name="Oliveira C."/>
            <person name="Osipova E."/>
            <person name="Leigh N.D."/>
            <person name="Simon A."/>
            <person name="Yun M.H."/>
        </authorList>
    </citation>
    <scope>NUCLEOTIDE SEQUENCE</scope>
    <source>
        <strain evidence="1">20211129_DDA</strain>
        <tissue evidence="1">Liver</tissue>
    </source>
</reference>
<accession>A0AAV7Q7P3</accession>
<proteinExistence type="predicted"/>
<keyword evidence="2" id="KW-1185">Reference proteome</keyword>
<organism evidence="1 2">
    <name type="scientific">Pleurodeles waltl</name>
    <name type="common">Iberian ribbed newt</name>
    <dbReference type="NCBI Taxonomy" id="8319"/>
    <lineage>
        <taxon>Eukaryota</taxon>
        <taxon>Metazoa</taxon>
        <taxon>Chordata</taxon>
        <taxon>Craniata</taxon>
        <taxon>Vertebrata</taxon>
        <taxon>Euteleostomi</taxon>
        <taxon>Amphibia</taxon>
        <taxon>Batrachia</taxon>
        <taxon>Caudata</taxon>
        <taxon>Salamandroidea</taxon>
        <taxon>Salamandridae</taxon>
        <taxon>Pleurodelinae</taxon>
        <taxon>Pleurodeles</taxon>
    </lineage>
</organism>
<dbReference type="EMBL" id="JANPWB010000010">
    <property type="protein sequence ID" value="KAJ1136572.1"/>
    <property type="molecule type" value="Genomic_DNA"/>
</dbReference>
<evidence type="ECO:0000313" key="2">
    <source>
        <dbReference type="Proteomes" id="UP001066276"/>
    </source>
</evidence>
<protein>
    <submittedName>
        <fullName evidence="1">Uncharacterized protein</fullName>
    </submittedName>
</protein>